<feature type="compositionally biased region" description="Basic and acidic residues" evidence="7">
    <location>
        <begin position="60"/>
        <end position="79"/>
    </location>
</feature>
<dbReference type="CTD" id="25818"/>
<sequence length="296" mass="32352">MLPPGGSPWTWTLVFLMSVLIMGDPGLTGQKNGAHLENQACQEAGSHQQAGSNRQVVNRQEGDADRDSESRILNGRDCEPQSQPWQAALFLKPNRLFCGAVLIHPQWVLTAAHCQKPSYIVALGRHRLHGYGVSQRNLRGVQSFPHPNYTRPAHSNDLMLIKLNKKVSETKSIKAINISTQAPTTGSKCLVSGWGTTNSPQVQYPETLQCLDVMILSQETCQKAYPGEIKSSMFCAGDEAGKDSCQGDSGGPVVCNGMLQGLVSWGDVPCGKPNKPGVYTNLYMFNNWIKDTIKNN</sequence>
<gene>
    <name evidence="10" type="primary">KLK5</name>
</gene>
<name>A0A7N4PA16_SARHA</name>
<keyword evidence="2 6" id="KW-0645">Protease</keyword>
<dbReference type="Pfam" id="PF00089">
    <property type="entry name" value="Trypsin"/>
    <property type="match status" value="1"/>
</dbReference>
<dbReference type="FunFam" id="2.40.10.10:FF:000021">
    <property type="entry name" value="Kallikrein 1"/>
    <property type="match status" value="1"/>
</dbReference>
<dbReference type="GO" id="GO:0022617">
    <property type="term" value="P:extracellular matrix disassembly"/>
    <property type="evidence" value="ECO:0007669"/>
    <property type="project" value="TreeGrafter"/>
</dbReference>
<dbReference type="InterPro" id="IPR009003">
    <property type="entry name" value="Peptidase_S1_PA"/>
</dbReference>
<dbReference type="RefSeq" id="XP_031819172.1">
    <property type="nucleotide sequence ID" value="XM_031963312.1"/>
</dbReference>
<evidence type="ECO:0000256" key="1">
    <source>
        <dbReference type="ARBA" id="ARBA00009228"/>
    </source>
</evidence>
<dbReference type="PROSITE" id="PS00135">
    <property type="entry name" value="TRYPSIN_SER"/>
    <property type="match status" value="1"/>
</dbReference>
<organism evidence="10 11">
    <name type="scientific">Sarcophilus harrisii</name>
    <name type="common">Tasmanian devil</name>
    <name type="synonym">Sarcophilus laniarius</name>
    <dbReference type="NCBI Taxonomy" id="9305"/>
    <lineage>
        <taxon>Eukaryota</taxon>
        <taxon>Metazoa</taxon>
        <taxon>Chordata</taxon>
        <taxon>Craniata</taxon>
        <taxon>Vertebrata</taxon>
        <taxon>Euteleostomi</taxon>
        <taxon>Mammalia</taxon>
        <taxon>Metatheria</taxon>
        <taxon>Dasyuromorphia</taxon>
        <taxon>Dasyuridae</taxon>
        <taxon>Sarcophilus</taxon>
    </lineage>
</organism>
<dbReference type="FunFam" id="2.40.10.10:FF:000010">
    <property type="entry name" value="Kallikrein related peptidase 11"/>
    <property type="match status" value="1"/>
</dbReference>
<evidence type="ECO:0000256" key="5">
    <source>
        <dbReference type="ARBA" id="ARBA00023157"/>
    </source>
</evidence>
<evidence type="ECO:0000256" key="4">
    <source>
        <dbReference type="ARBA" id="ARBA00022825"/>
    </source>
</evidence>
<keyword evidence="8" id="KW-0732">Signal</keyword>
<keyword evidence="4 6" id="KW-0720">Serine protease</keyword>
<evidence type="ECO:0000256" key="2">
    <source>
        <dbReference type="ARBA" id="ARBA00022670"/>
    </source>
</evidence>
<evidence type="ECO:0000313" key="10">
    <source>
        <dbReference type="Ensembl" id="ENSSHAP00000034802.1"/>
    </source>
</evidence>
<dbReference type="InParanoid" id="A0A7N4PA16"/>
<dbReference type="GeneID" id="116422905"/>
<comment type="similarity">
    <text evidence="1">Belongs to the peptidase S1 family. Snake venom subfamily.</text>
</comment>
<evidence type="ECO:0000259" key="9">
    <source>
        <dbReference type="PROSITE" id="PS50240"/>
    </source>
</evidence>
<dbReference type="PANTHER" id="PTHR24271">
    <property type="entry name" value="KALLIKREIN-RELATED"/>
    <property type="match status" value="1"/>
</dbReference>
<dbReference type="Proteomes" id="UP000007648">
    <property type="component" value="Unassembled WGS sequence"/>
</dbReference>
<evidence type="ECO:0000313" key="11">
    <source>
        <dbReference type="Proteomes" id="UP000007648"/>
    </source>
</evidence>
<feature type="domain" description="Peptidase S1" evidence="9">
    <location>
        <begin position="72"/>
        <end position="294"/>
    </location>
</feature>
<accession>A0A7N4PA16</accession>
<evidence type="ECO:0000256" key="8">
    <source>
        <dbReference type="SAM" id="SignalP"/>
    </source>
</evidence>
<dbReference type="Ensembl" id="ENSSHAT00000051125.1">
    <property type="protein sequence ID" value="ENSSHAP00000034802.1"/>
    <property type="gene ID" value="ENSSHAG00000025853.1"/>
</dbReference>
<dbReference type="KEGG" id="shr:116422905"/>
<feature type="region of interest" description="Disordered" evidence="7">
    <location>
        <begin position="46"/>
        <end position="79"/>
    </location>
</feature>
<dbReference type="PROSITE" id="PS00134">
    <property type="entry name" value="TRYPSIN_HIS"/>
    <property type="match status" value="1"/>
</dbReference>
<feature type="compositionally biased region" description="Polar residues" evidence="7">
    <location>
        <begin position="46"/>
        <end position="58"/>
    </location>
</feature>
<dbReference type="CDD" id="cd00190">
    <property type="entry name" value="Tryp_SPc"/>
    <property type="match status" value="1"/>
</dbReference>
<dbReference type="PANTHER" id="PTHR24271:SF59">
    <property type="entry name" value="KALLIKREIN-5"/>
    <property type="match status" value="1"/>
</dbReference>
<dbReference type="PROSITE" id="PS50240">
    <property type="entry name" value="TRYPSIN_DOM"/>
    <property type="match status" value="1"/>
</dbReference>
<dbReference type="FunCoup" id="A0A7N4PA16">
    <property type="interactions" value="139"/>
</dbReference>
<dbReference type="GO" id="GO:0006508">
    <property type="term" value="P:proteolysis"/>
    <property type="evidence" value="ECO:0007669"/>
    <property type="project" value="UniProtKB-KW"/>
</dbReference>
<dbReference type="AlphaFoldDB" id="A0A7N4PA16"/>
<dbReference type="InterPro" id="IPR043504">
    <property type="entry name" value="Peptidase_S1_PA_chymotrypsin"/>
</dbReference>
<reference evidence="10" key="3">
    <citation type="submission" date="2025-09" db="UniProtKB">
        <authorList>
            <consortium name="Ensembl"/>
        </authorList>
    </citation>
    <scope>IDENTIFICATION</scope>
</reference>
<reference evidence="10 11" key="1">
    <citation type="journal article" date="2011" name="Proc. Natl. Acad. Sci. U.S.A.">
        <title>Genetic diversity and population structure of the endangered marsupial Sarcophilus harrisii (Tasmanian devil).</title>
        <authorList>
            <person name="Miller W."/>
            <person name="Hayes V.M."/>
            <person name="Ratan A."/>
            <person name="Petersen D.C."/>
            <person name="Wittekindt N.E."/>
            <person name="Miller J."/>
            <person name="Walenz B."/>
            <person name="Knight J."/>
            <person name="Qi J."/>
            <person name="Zhao F."/>
            <person name="Wang Q."/>
            <person name="Bedoya-Reina O.C."/>
            <person name="Katiyar N."/>
            <person name="Tomsho L.P."/>
            <person name="Kasson L.M."/>
            <person name="Hardie R.A."/>
            <person name="Woodbridge P."/>
            <person name="Tindall E.A."/>
            <person name="Bertelsen M.F."/>
            <person name="Dixon D."/>
            <person name="Pyecroft S."/>
            <person name="Helgen K.M."/>
            <person name="Lesk A.M."/>
            <person name="Pringle T.H."/>
            <person name="Patterson N."/>
            <person name="Zhang Y."/>
            <person name="Kreiss A."/>
            <person name="Woods G.M."/>
            <person name="Jones M.E."/>
            <person name="Schuster S.C."/>
        </authorList>
    </citation>
    <scope>NUCLEOTIDE SEQUENCE [LARGE SCALE GENOMIC DNA]</scope>
</reference>
<dbReference type="OMA" id="HCRKPVY"/>
<feature type="chain" id="PRO_5029625996" evidence="8">
    <location>
        <begin position="30"/>
        <end position="296"/>
    </location>
</feature>
<dbReference type="OrthoDB" id="10059102at2759"/>
<dbReference type="InterPro" id="IPR018114">
    <property type="entry name" value="TRYPSIN_HIS"/>
</dbReference>
<dbReference type="GO" id="GO:0004252">
    <property type="term" value="F:serine-type endopeptidase activity"/>
    <property type="evidence" value="ECO:0007669"/>
    <property type="project" value="InterPro"/>
</dbReference>
<dbReference type="InterPro" id="IPR033116">
    <property type="entry name" value="TRYPSIN_SER"/>
</dbReference>
<keyword evidence="5" id="KW-1015">Disulfide bond</keyword>
<dbReference type="Gene3D" id="2.40.10.10">
    <property type="entry name" value="Trypsin-like serine proteases"/>
    <property type="match status" value="2"/>
</dbReference>
<evidence type="ECO:0000256" key="7">
    <source>
        <dbReference type="SAM" id="MobiDB-lite"/>
    </source>
</evidence>
<evidence type="ECO:0000256" key="6">
    <source>
        <dbReference type="RuleBase" id="RU363034"/>
    </source>
</evidence>
<reference evidence="10" key="2">
    <citation type="submission" date="2025-08" db="UniProtKB">
        <authorList>
            <consortium name="Ensembl"/>
        </authorList>
    </citation>
    <scope>IDENTIFICATION</scope>
</reference>
<evidence type="ECO:0000256" key="3">
    <source>
        <dbReference type="ARBA" id="ARBA00022801"/>
    </source>
</evidence>
<dbReference type="SUPFAM" id="SSF50494">
    <property type="entry name" value="Trypsin-like serine proteases"/>
    <property type="match status" value="1"/>
</dbReference>
<feature type="signal peptide" evidence="8">
    <location>
        <begin position="1"/>
        <end position="29"/>
    </location>
</feature>
<dbReference type="GO" id="GO:0097186">
    <property type="term" value="P:amelogenesis"/>
    <property type="evidence" value="ECO:0007669"/>
    <property type="project" value="TreeGrafter"/>
</dbReference>
<protein>
    <submittedName>
        <fullName evidence="10">Kallikrein related peptidase 5</fullName>
    </submittedName>
</protein>
<dbReference type="InterPro" id="IPR001254">
    <property type="entry name" value="Trypsin_dom"/>
</dbReference>
<keyword evidence="3 6" id="KW-0378">Hydrolase</keyword>
<dbReference type="InterPro" id="IPR001314">
    <property type="entry name" value="Peptidase_S1A"/>
</dbReference>
<dbReference type="GeneTree" id="ENSGT01020000230389"/>
<proteinExistence type="inferred from homology"/>
<dbReference type="SMART" id="SM00020">
    <property type="entry name" value="Tryp_SPc"/>
    <property type="match status" value="1"/>
</dbReference>
<dbReference type="PRINTS" id="PR00722">
    <property type="entry name" value="CHYMOTRYPSIN"/>
</dbReference>
<keyword evidence="11" id="KW-1185">Reference proteome</keyword>
<dbReference type="GO" id="GO:0030141">
    <property type="term" value="C:secretory granule"/>
    <property type="evidence" value="ECO:0007669"/>
    <property type="project" value="TreeGrafter"/>
</dbReference>